<evidence type="ECO:0000256" key="1">
    <source>
        <dbReference type="ARBA" id="ARBA00023015"/>
    </source>
</evidence>
<name>A0A212K511_9DELT</name>
<keyword evidence="1" id="KW-0805">Transcription regulation</keyword>
<dbReference type="InterPro" id="IPR000524">
    <property type="entry name" value="Tscrpt_reg_HTH_GntR"/>
</dbReference>
<accession>A0A212K511</accession>
<sequence length="233" mass="26773">MYINSIERPQSLTEIAADRLRTAITEGTFSMGQPLSENMLANLFNISKTPIKQALTELRNEGLVVIVPQKGTYVFTATPEDLHQMTELREALEVKGLHCAFARNRKKLVSDLDYIYKHMLRTREEGDTLEYLRLDALFHQSIMTLSANEYLLAAYKLIAVKARAMLFHLSDRPLERKEHFEEHGLIMESLKKGDVETAAAVLRKHVYRHSHIDFSRLDDVSLHNEPLAADRIR</sequence>
<keyword evidence="2" id="KW-0238">DNA-binding</keyword>
<dbReference type="Pfam" id="PF07729">
    <property type="entry name" value="FCD"/>
    <property type="match status" value="1"/>
</dbReference>
<evidence type="ECO:0000259" key="4">
    <source>
        <dbReference type="PROSITE" id="PS50949"/>
    </source>
</evidence>
<dbReference type="EMBL" id="FLUQ01000002">
    <property type="protein sequence ID" value="SBW06697.1"/>
    <property type="molecule type" value="Genomic_DNA"/>
</dbReference>
<dbReference type="SUPFAM" id="SSF48008">
    <property type="entry name" value="GntR ligand-binding domain-like"/>
    <property type="match status" value="1"/>
</dbReference>
<dbReference type="AlphaFoldDB" id="A0A212K511"/>
<evidence type="ECO:0000313" key="5">
    <source>
        <dbReference type="EMBL" id="SBW06697.1"/>
    </source>
</evidence>
<feature type="domain" description="HTH gntR-type" evidence="4">
    <location>
        <begin position="10"/>
        <end position="77"/>
    </location>
</feature>
<dbReference type="PANTHER" id="PTHR43537">
    <property type="entry name" value="TRANSCRIPTIONAL REGULATOR, GNTR FAMILY"/>
    <property type="match status" value="1"/>
</dbReference>
<dbReference type="SUPFAM" id="SSF46785">
    <property type="entry name" value="Winged helix' DNA-binding domain"/>
    <property type="match status" value="1"/>
</dbReference>
<evidence type="ECO:0000256" key="2">
    <source>
        <dbReference type="ARBA" id="ARBA00023125"/>
    </source>
</evidence>
<dbReference type="GO" id="GO:0003677">
    <property type="term" value="F:DNA binding"/>
    <property type="evidence" value="ECO:0007669"/>
    <property type="project" value="UniProtKB-KW"/>
</dbReference>
<dbReference type="CDD" id="cd07377">
    <property type="entry name" value="WHTH_GntR"/>
    <property type="match status" value="1"/>
</dbReference>
<dbReference type="SMART" id="SM00345">
    <property type="entry name" value="HTH_GNTR"/>
    <property type="match status" value="1"/>
</dbReference>
<dbReference type="InterPro" id="IPR036388">
    <property type="entry name" value="WH-like_DNA-bd_sf"/>
</dbReference>
<dbReference type="InterPro" id="IPR008920">
    <property type="entry name" value="TF_FadR/GntR_C"/>
</dbReference>
<gene>
    <name evidence="5" type="ORF">KL86DPRO_20704</name>
</gene>
<dbReference type="SMART" id="SM00895">
    <property type="entry name" value="FCD"/>
    <property type="match status" value="1"/>
</dbReference>
<dbReference type="Pfam" id="PF00392">
    <property type="entry name" value="GntR"/>
    <property type="match status" value="1"/>
</dbReference>
<proteinExistence type="predicted"/>
<dbReference type="Gene3D" id="1.10.10.10">
    <property type="entry name" value="Winged helix-like DNA-binding domain superfamily/Winged helix DNA-binding domain"/>
    <property type="match status" value="1"/>
</dbReference>
<dbReference type="InterPro" id="IPR036390">
    <property type="entry name" value="WH_DNA-bd_sf"/>
</dbReference>
<reference evidence="5" key="1">
    <citation type="submission" date="2016-04" db="EMBL/GenBank/DDBJ databases">
        <authorList>
            <person name="Evans L.H."/>
            <person name="Alamgir A."/>
            <person name="Owens N."/>
            <person name="Weber N.D."/>
            <person name="Virtaneva K."/>
            <person name="Barbian K."/>
            <person name="Babar A."/>
            <person name="Rosenke K."/>
        </authorList>
    </citation>
    <scope>NUCLEOTIDE SEQUENCE</scope>
    <source>
        <strain evidence="5">86</strain>
    </source>
</reference>
<dbReference type="PROSITE" id="PS50949">
    <property type="entry name" value="HTH_GNTR"/>
    <property type="match status" value="1"/>
</dbReference>
<dbReference type="Gene3D" id="1.20.120.530">
    <property type="entry name" value="GntR ligand-binding domain-like"/>
    <property type="match status" value="1"/>
</dbReference>
<organism evidence="5">
    <name type="scientific">uncultured delta proteobacterium</name>
    <dbReference type="NCBI Taxonomy" id="34034"/>
    <lineage>
        <taxon>Bacteria</taxon>
        <taxon>Deltaproteobacteria</taxon>
        <taxon>environmental samples</taxon>
    </lineage>
</organism>
<dbReference type="PANTHER" id="PTHR43537:SF50">
    <property type="entry name" value="TRANSCRIPTIONAL REGULATORY PROTEIN"/>
    <property type="match status" value="1"/>
</dbReference>
<dbReference type="InterPro" id="IPR011711">
    <property type="entry name" value="GntR_C"/>
</dbReference>
<dbReference type="GO" id="GO:0003700">
    <property type="term" value="F:DNA-binding transcription factor activity"/>
    <property type="evidence" value="ECO:0007669"/>
    <property type="project" value="InterPro"/>
</dbReference>
<protein>
    <submittedName>
        <fullName evidence="5">Putative transcription regulator protein</fullName>
    </submittedName>
</protein>
<evidence type="ECO:0000256" key="3">
    <source>
        <dbReference type="ARBA" id="ARBA00023163"/>
    </source>
</evidence>
<keyword evidence="3" id="KW-0804">Transcription</keyword>